<name>A0ABS1BML9_9SPHI</name>
<dbReference type="EMBL" id="JAEHFY010000023">
    <property type="protein sequence ID" value="MBK0384142.1"/>
    <property type="molecule type" value="Genomic_DNA"/>
</dbReference>
<reference evidence="2 3" key="1">
    <citation type="submission" date="2020-12" db="EMBL/GenBank/DDBJ databases">
        <title>Bacterial novel species Pedobacter sp. SD-b isolated from soil.</title>
        <authorList>
            <person name="Jung H.-Y."/>
        </authorList>
    </citation>
    <scope>NUCLEOTIDE SEQUENCE [LARGE SCALE GENOMIC DNA]</scope>
    <source>
        <strain evidence="2 3">SD-b</strain>
    </source>
</reference>
<evidence type="ECO:0000313" key="2">
    <source>
        <dbReference type="EMBL" id="MBK0384142.1"/>
    </source>
</evidence>
<dbReference type="RefSeq" id="WP_200587590.1">
    <property type="nucleotide sequence ID" value="NZ_JAEHFY010000023.1"/>
</dbReference>
<keyword evidence="1" id="KW-0732">Signal</keyword>
<dbReference type="Proteomes" id="UP000660024">
    <property type="component" value="Unassembled WGS sequence"/>
</dbReference>
<evidence type="ECO:0008006" key="4">
    <source>
        <dbReference type="Google" id="ProtNLM"/>
    </source>
</evidence>
<proteinExistence type="predicted"/>
<sequence>MKKLAFILSISVITIFQISNVKAQTTQLEMTAPSKVVKHLGYNKTIVISEPGQFTIEGLKIGIRCYDTKWGMNDQNGLTVTFAKDYPQSNKNEFTTKGEFKLLRYNNNAVFNLDESIKKIDENSFIYEASLSNTTGVEINTLALSFNLTDALKGTKILFDDKEITMPNDRSIVVDKFASKVKKVVIPLENGKLMIEALQQPTSFLLHDSRKFDAYYDLRFYFSPLNGLITKSDLKLKISYIPY</sequence>
<protein>
    <recommendedName>
        <fullName evidence="4">DUF3108 domain-containing protein</fullName>
    </recommendedName>
</protein>
<evidence type="ECO:0000313" key="3">
    <source>
        <dbReference type="Proteomes" id="UP000660024"/>
    </source>
</evidence>
<comment type="caution">
    <text evidence="2">The sequence shown here is derived from an EMBL/GenBank/DDBJ whole genome shotgun (WGS) entry which is preliminary data.</text>
</comment>
<gene>
    <name evidence="2" type="ORF">I5M32_14325</name>
</gene>
<accession>A0ABS1BML9</accession>
<feature type="signal peptide" evidence="1">
    <location>
        <begin position="1"/>
        <end position="23"/>
    </location>
</feature>
<keyword evidence="3" id="KW-1185">Reference proteome</keyword>
<organism evidence="2 3">
    <name type="scientific">Pedobacter segetis</name>
    <dbReference type="NCBI Taxonomy" id="2793069"/>
    <lineage>
        <taxon>Bacteria</taxon>
        <taxon>Pseudomonadati</taxon>
        <taxon>Bacteroidota</taxon>
        <taxon>Sphingobacteriia</taxon>
        <taxon>Sphingobacteriales</taxon>
        <taxon>Sphingobacteriaceae</taxon>
        <taxon>Pedobacter</taxon>
    </lineage>
</organism>
<evidence type="ECO:0000256" key="1">
    <source>
        <dbReference type="SAM" id="SignalP"/>
    </source>
</evidence>
<feature type="chain" id="PRO_5046109844" description="DUF3108 domain-containing protein" evidence="1">
    <location>
        <begin position="24"/>
        <end position="243"/>
    </location>
</feature>